<dbReference type="EMBL" id="OC915973">
    <property type="protein sequence ID" value="CAD7642652.1"/>
    <property type="molecule type" value="Genomic_DNA"/>
</dbReference>
<feature type="region of interest" description="Disordered" evidence="1">
    <location>
        <begin position="275"/>
        <end position="320"/>
    </location>
</feature>
<dbReference type="PANTHER" id="PTHR46814:SF1">
    <property type="entry name" value="EGALITARIAN, ISOFORM B"/>
    <property type="match status" value="1"/>
</dbReference>
<dbReference type="Pfam" id="PF01612">
    <property type="entry name" value="DNA_pol_A_exo1"/>
    <property type="match status" value="1"/>
</dbReference>
<evidence type="ECO:0000256" key="1">
    <source>
        <dbReference type="SAM" id="MobiDB-lite"/>
    </source>
</evidence>
<protein>
    <recommendedName>
        <fullName evidence="2">3'-5' exonuclease domain-containing protein</fullName>
    </recommendedName>
</protein>
<proteinExistence type="predicted"/>
<dbReference type="InterPro" id="IPR012337">
    <property type="entry name" value="RNaseH-like_sf"/>
</dbReference>
<dbReference type="InterPro" id="IPR056589">
    <property type="entry name" value="WH_Egal-1"/>
</dbReference>
<accession>A0A7R9LJ34</accession>
<sequence>MMDDYEYVRNMTLMFFLDRLMSKDQPRTLHDLSCQFGTKGFTKEMRQIAGGSQSGLKKFLSQYPSLFSIDSDQVSITPLVKETNGTIGSGRRDYTKEAVEFFREKLAQYGNAEVPLKSLLGHRSQAPPEVRHVSGQHSREFKDFLCKHSDVFVVSDDYVVLQSVIEKLEADGKTKGSLTRMPEEVPFDPYLTQQFISMLETEITRLIPQYSSKLTIDLLFNHLKTDCCQDSWTHCVKNANDLITFLKMNSKIFLVESHFVSLTPGRLEQNAEQLNNHNNRNNSNHSLTSISSSQSSNTSTPISTPISSPSRVNSASSANSMNQRIRNQIMKIVSDNSQLKYKNMSNNTNTGNHNTNSSNLWAGTEANVIRNTRIITKTKEGEEVVADILRHNTFVAVDCEGVNLGAGGQITLVQLAYMSASDPHSSVPKICIFDVFLNPDFLKSCLKSLFESEKVIKVIHDVRNDSSCLHNQYGITIANIFDTQVSHSIIQQQNTGRPAYKAKYISLNNLCELYGSSGYQSNPKKEQMKKVYRKDQKYWSHRPLTEEMIFYAAFDVFALVPDVYNNMLKSIRAEYMPLLKQLNYEAVFAKIDTERVKQLKKQRKVDMEVMDLKLKLFNTESKQIVLSNREIRLLRYIDLTDEIRVKIEGSQKVAKKLERIDKKSLETTTGSANVQNNDTNDMSSSDEESDRNSDIESDIEGEDVIKSVELNNNIFTSVPFSPSDSLISTKSCCNCVCHQNNGSSELSPNKPMTNDNHVNKRPVCEASVQTLATGDIVITKVYFDENQQ</sequence>
<dbReference type="OrthoDB" id="26838at2759"/>
<feature type="domain" description="3'-5' exonuclease" evidence="2">
    <location>
        <begin position="372"/>
        <end position="572"/>
    </location>
</feature>
<dbReference type="Gene3D" id="3.30.420.10">
    <property type="entry name" value="Ribonuclease H-like superfamily/Ribonuclease H"/>
    <property type="match status" value="1"/>
</dbReference>
<feature type="compositionally biased region" description="Acidic residues" evidence="1">
    <location>
        <begin position="684"/>
        <end position="701"/>
    </location>
</feature>
<dbReference type="InterPro" id="IPR002562">
    <property type="entry name" value="3'-5'_exonuclease_dom"/>
</dbReference>
<dbReference type="InterPro" id="IPR036397">
    <property type="entry name" value="RNaseH_sf"/>
</dbReference>
<feature type="region of interest" description="Disordered" evidence="1">
    <location>
        <begin position="667"/>
        <end position="701"/>
    </location>
</feature>
<dbReference type="SUPFAM" id="SSF53098">
    <property type="entry name" value="Ribonuclease H-like"/>
    <property type="match status" value="1"/>
</dbReference>
<dbReference type="AlphaFoldDB" id="A0A7R9LJ34"/>
<dbReference type="GO" id="GO:0003676">
    <property type="term" value="F:nucleic acid binding"/>
    <property type="evidence" value="ECO:0007669"/>
    <property type="project" value="InterPro"/>
</dbReference>
<dbReference type="SMART" id="SM00474">
    <property type="entry name" value="35EXOc"/>
    <property type="match status" value="1"/>
</dbReference>
<reference evidence="3" key="1">
    <citation type="submission" date="2020-11" db="EMBL/GenBank/DDBJ databases">
        <authorList>
            <person name="Tran Van P."/>
        </authorList>
    </citation>
    <scope>NUCLEOTIDE SEQUENCE</scope>
</reference>
<gene>
    <name evidence="3" type="ORF">ONB1V03_LOCUS3706</name>
</gene>
<name>A0A7R9LJ34_9ACAR</name>
<evidence type="ECO:0000313" key="4">
    <source>
        <dbReference type="Proteomes" id="UP000728032"/>
    </source>
</evidence>
<dbReference type="PANTHER" id="PTHR46814">
    <property type="entry name" value="EGALITARIAN, ISOFORM B"/>
    <property type="match status" value="1"/>
</dbReference>
<dbReference type="Pfam" id="PF23713">
    <property type="entry name" value="WHD_Egal"/>
    <property type="match status" value="3"/>
</dbReference>
<dbReference type="GO" id="GO:0006139">
    <property type="term" value="P:nucleobase-containing compound metabolic process"/>
    <property type="evidence" value="ECO:0007669"/>
    <property type="project" value="InterPro"/>
</dbReference>
<organism evidence="3">
    <name type="scientific">Oppiella nova</name>
    <dbReference type="NCBI Taxonomy" id="334625"/>
    <lineage>
        <taxon>Eukaryota</taxon>
        <taxon>Metazoa</taxon>
        <taxon>Ecdysozoa</taxon>
        <taxon>Arthropoda</taxon>
        <taxon>Chelicerata</taxon>
        <taxon>Arachnida</taxon>
        <taxon>Acari</taxon>
        <taxon>Acariformes</taxon>
        <taxon>Sarcoptiformes</taxon>
        <taxon>Oribatida</taxon>
        <taxon>Brachypylina</taxon>
        <taxon>Oppioidea</taxon>
        <taxon>Oppiidae</taxon>
        <taxon>Oppiella</taxon>
    </lineage>
</organism>
<dbReference type="Proteomes" id="UP000728032">
    <property type="component" value="Unassembled WGS sequence"/>
</dbReference>
<evidence type="ECO:0000313" key="3">
    <source>
        <dbReference type="EMBL" id="CAD7642652.1"/>
    </source>
</evidence>
<dbReference type="EMBL" id="CAJPVJ010001148">
    <property type="protein sequence ID" value="CAG2164146.1"/>
    <property type="molecule type" value="Genomic_DNA"/>
</dbReference>
<evidence type="ECO:0000259" key="2">
    <source>
        <dbReference type="SMART" id="SM00474"/>
    </source>
</evidence>
<keyword evidence="4" id="KW-1185">Reference proteome</keyword>
<dbReference type="GO" id="GO:0008408">
    <property type="term" value="F:3'-5' exonuclease activity"/>
    <property type="evidence" value="ECO:0007669"/>
    <property type="project" value="InterPro"/>
</dbReference>